<dbReference type="GO" id="GO:0005737">
    <property type="term" value="C:cytoplasm"/>
    <property type="evidence" value="ECO:0007669"/>
    <property type="project" value="TreeGrafter"/>
</dbReference>
<dbReference type="PANTHER" id="PTHR43078:SF6">
    <property type="entry name" value="UDP-GLUCURONIC ACID DECARBOXYLASE 1"/>
    <property type="match status" value="1"/>
</dbReference>
<dbReference type="AlphaFoldDB" id="A0A450TBL0"/>
<proteinExistence type="predicted"/>
<dbReference type="EMBL" id="CAADEX010000134">
    <property type="protein sequence ID" value="VFJ64172.1"/>
    <property type="molecule type" value="Genomic_DNA"/>
</dbReference>
<evidence type="ECO:0000256" key="4">
    <source>
        <dbReference type="ARBA" id="ARBA00023239"/>
    </source>
</evidence>
<evidence type="ECO:0000256" key="2">
    <source>
        <dbReference type="ARBA" id="ARBA00022793"/>
    </source>
</evidence>
<dbReference type="InterPro" id="IPR036291">
    <property type="entry name" value="NAD(P)-bd_dom_sf"/>
</dbReference>
<evidence type="ECO:0000256" key="3">
    <source>
        <dbReference type="ARBA" id="ARBA00023027"/>
    </source>
</evidence>
<keyword evidence="2" id="KW-0210">Decarboxylase</keyword>
<sequence>MVFPGMYFHSKKMNSHFVRDATEVLEDLGSKQHNFSGATILLTGAAGFLGAAFTHYFLLLNDRLLHESPCKVIALDSFIRGYPKWLRNLDTRADLCILERDITMAEDLPKTDYVVHAASIASPIYYRQHPIETMDANVKGLRRLLDRAITEPIKSFLFFSSSEIYGDPDPENIPTSEDYRGYVSCTGPRACYDESKRYGETLCVNFWKQHGVPVKIARPFNNYGPGLSLNDGRVLSDFFREILAGRNIVLYSDGKATRTFCYVADALKGYLRLLLSDENGEAFNIGNPQPEISIIDLARLTIEVAGAKTGIRLEISEDADYLTDCPQRRSPCIDKARQRLGYSPAISLEEGLVRCLAYYKDHRNER</sequence>
<accession>A0A450TBL0</accession>
<feature type="transmembrane region" description="Helical" evidence="5">
    <location>
        <begin position="35"/>
        <end position="59"/>
    </location>
</feature>
<dbReference type="Gene3D" id="3.40.50.720">
    <property type="entry name" value="NAD(P)-binding Rossmann-like Domain"/>
    <property type="match status" value="1"/>
</dbReference>
<dbReference type="GO" id="GO:0048040">
    <property type="term" value="F:UDP-glucuronate decarboxylase activity"/>
    <property type="evidence" value="ECO:0007669"/>
    <property type="project" value="TreeGrafter"/>
</dbReference>
<dbReference type="InterPro" id="IPR044516">
    <property type="entry name" value="UXS-like"/>
</dbReference>
<evidence type="ECO:0000256" key="5">
    <source>
        <dbReference type="SAM" id="Phobius"/>
    </source>
</evidence>
<dbReference type="InterPro" id="IPR001509">
    <property type="entry name" value="Epimerase_deHydtase"/>
</dbReference>
<evidence type="ECO:0000259" key="6">
    <source>
        <dbReference type="Pfam" id="PF01370"/>
    </source>
</evidence>
<dbReference type="SUPFAM" id="SSF51735">
    <property type="entry name" value="NAD(P)-binding Rossmann-fold domains"/>
    <property type="match status" value="1"/>
</dbReference>
<dbReference type="PANTHER" id="PTHR43078">
    <property type="entry name" value="UDP-GLUCURONIC ACID DECARBOXYLASE-RELATED"/>
    <property type="match status" value="1"/>
</dbReference>
<dbReference type="Pfam" id="PF01370">
    <property type="entry name" value="Epimerase"/>
    <property type="match status" value="1"/>
</dbReference>
<gene>
    <name evidence="7" type="ORF">BECKDK2373B_GA0170837_11343</name>
</gene>
<dbReference type="GO" id="GO:0070403">
    <property type="term" value="F:NAD+ binding"/>
    <property type="evidence" value="ECO:0007669"/>
    <property type="project" value="InterPro"/>
</dbReference>
<organism evidence="7">
    <name type="scientific">Candidatus Kentrum sp. DK</name>
    <dbReference type="NCBI Taxonomy" id="2126562"/>
    <lineage>
        <taxon>Bacteria</taxon>
        <taxon>Pseudomonadati</taxon>
        <taxon>Pseudomonadota</taxon>
        <taxon>Gammaproteobacteria</taxon>
        <taxon>Candidatus Kentrum</taxon>
    </lineage>
</organism>
<evidence type="ECO:0000313" key="7">
    <source>
        <dbReference type="EMBL" id="VFJ64172.1"/>
    </source>
</evidence>
<keyword evidence="4" id="KW-0456">Lyase</keyword>
<protein>
    <submittedName>
        <fullName evidence="7">dTDP-glucose 4,6-dehydratase/UDP-glucuronate decarboxylase</fullName>
    </submittedName>
</protein>
<evidence type="ECO:0000256" key="1">
    <source>
        <dbReference type="ARBA" id="ARBA00001911"/>
    </source>
</evidence>
<name>A0A450TBL0_9GAMM</name>
<reference evidence="7" key="1">
    <citation type="submission" date="2019-02" db="EMBL/GenBank/DDBJ databases">
        <authorList>
            <person name="Gruber-Vodicka R. H."/>
            <person name="Seah K. B. B."/>
        </authorList>
    </citation>
    <scope>NUCLEOTIDE SEQUENCE</scope>
    <source>
        <strain evidence="7">BECK_DK47</strain>
    </source>
</reference>
<comment type="cofactor">
    <cofactor evidence="1">
        <name>NAD(+)</name>
        <dbReference type="ChEBI" id="CHEBI:57540"/>
    </cofactor>
</comment>
<keyword evidence="5" id="KW-1133">Transmembrane helix</keyword>
<keyword evidence="5" id="KW-0472">Membrane</keyword>
<keyword evidence="5" id="KW-0812">Transmembrane</keyword>
<keyword evidence="3" id="KW-0520">NAD</keyword>
<feature type="domain" description="NAD-dependent epimerase/dehydratase" evidence="6">
    <location>
        <begin position="40"/>
        <end position="286"/>
    </location>
</feature>
<dbReference type="GO" id="GO:0042732">
    <property type="term" value="P:D-xylose metabolic process"/>
    <property type="evidence" value="ECO:0007669"/>
    <property type="project" value="InterPro"/>
</dbReference>